<comment type="similarity">
    <text evidence="2">Belongs to the NUP210 family.</text>
</comment>
<evidence type="ECO:0000313" key="13">
    <source>
        <dbReference type="Proteomes" id="UP000813463"/>
    </source>
</evidence>
<dbReference type="InterPro" id="IPR056233">
    <property type="entry name" value="Ig_GP210_16th"/>
</dbReference>
<dbReference type="Pfam" id="PF02368">
    <property type="entry name" value="Big_2"/>
    <property type="match status" value="1"/>
</dbReference>
<dbReference type="Gene3D" id="2.60.40.1080">
    <property type="match status" value="1"/>
</dbReference>
<dbReference type="Pfam" id="PF22967">
    <property type="entry name" value="Ig_NUP210_1st"/>
    <property type="match status" value="1"/>
</dbReference>
<keyword evidence="5 10" id="KW-1133">Transmembrane helix</keyword>
<feature type="transmembrane region" description="Helical" evidence="10">
    <location>
        <begin position="1843"/>
        <end position="1864"/>
    </location>
</feature>
<comment type="subcellular location">
    <subcellularLocation>
        <location evidence="1">Nucleus membrane</location>
        <topology evidence="1">Single-pass membrane protein</topology>
    </subcellularLocation>
</comment>
<dbReference type="InterPro" id="IPR055097">
    <property type="entry name" value="Ig_NUP210_2nd"/>
</dbReference>
<dbReference type="SUPFAM" id="SSF49373">
    <property type="entry name" value="Invasin/intimin cell-adhesion fragments"/>
    <property type="match status" value="1"/>
</dbReference>
<evidence type="ECO:0000256" key="5">
    <source>
        <dbReference type="ARBA" id="ARBA00022989"/>
    </source>
</evidence>
<dbReference type="PANTHER" id="PTHR23019:SF0">
    <property type="entry name" value="NUCLEAR PORE MEMBRANE GLYCOPROTEIN 210"/>
    <property type="match status" value="1"/>
</dbReference>
<dbReference type="Pfam" id="PF22969">
    <property type="entry name" value="Ig_NUP210_2nd"/>
    <property type="match status" value="1"/>
</dbReference>
<keyword evidence="6 10" id="KW-0472">Membrane</keyword>
<dbReference type="KEGG" id="soe:110796558"/>
<gene>
    <name evidence="14" type="primary">LOC110796558</name>
</gene>
<dbReference type="InterPro" id="IPR056232">
    <property type="entry name" value="Ig_GP210_15th"/>
</dbReference>
<dbReference type="Pfam" id="PF22959">
    <property type="entry name" value="Ig_NUP210_15th"/>
    <property type="match status" value="1"/>
</dbReference>
<name>A0A9R0K4K3_SPIOL</name>
<feature type="domain" description="BIG2" evidence="12">
    <location>
        <begin position="477"/>
        <end position="549"/>
    </location>
</feature>
<feature type="domain" description="BIG2" evidence="12">
    <location>
        <begin position="244"/>
        <end position="329"/>
    </location>
</feature>
<dbReference type="GO" id="GO:0031965">
    <property type="term" value="C:nuclear membrane"/>
    <property type="evidence" value="ECO:0007669"/>
    <property type="project" value="UniProtKB-SubCell"/>
</dbReference>
<keyword evidence="7" id="KW-0325">Glycoprotein</keyword>
<dbReference type="Pfam" id="PF24427">
    <property type="entry name" value="Ig_GP210_16th"/>
    <property type="match status" value="1"/>
</dbReference>
<accession>A0A9R0K4K3</accession>
<dbReference type="InterPro" id="IPR008964">
    <property type="entry name" value="Invasin/intimin_cell_adhesion"/>
</dbReference>
<dbReference type="SMART" id="SM00635">
    <property type="entry name" value="BID_2"/>
    <property type="match status" value="4"/>
</dbReference>
<dbReference type="Pfam" id="PF22962">
    <property type="entry name" value="Ig_NUP210_7th"/>
    <property type="match status" value="1"/>
</dbReference>
<protein>
    <submittedName>
        <fullName evidence="14">Nuclear pore complex protein GP210</fullName>
    </submittedName>
</protein>
<feature type="signal peptide" evidence="11">
    <location>
        <begin position="1"/>
        <end position="20"/>
    </location>
</feature>
<evidence type="ECO:0000256" key="4">
    <source>
        <dbReference type="ARBA" id="ARBA00022729"/>
    </source>
</evidence>
<evidence type="ECO:0000256" key="2">
    <source>
        <dbReference type="ARBA" id="ARBA00007313"/>
    </source>
</evidence>
<feature type="domain" description="BIG2" evidence="12">
    <location>
        <begin position="1139"/>
        <end position="1215"/>
    </location>
</feature>
<evidence type="ECO:0000256" key="11">
    <source>
        <dbReference type="SAM" id="SignalP"/>
    </source>
</evidence>
<proteinExistence type="inferred from homology"/>
<dbReference type="InterPro" id="IPR045197">
    <property type="entry name" value="NUP210-like"/>
</dbReference>
<keyword evidence="8" id="KW-0539">Nucleus</keyword>
<sequence>MSLHFNKILLVVALIFFFNGKDFRVQCISGPHIADVNILLPPKMTHPVEYRLLGSDGCFKWSWDHHDLLSVVPEYNESTHCSTSARLRSIAPYTGRKETAVYAADIRTGTVVRCKVYIDMFSKIQIFHSSVKLDLDGLATLRVRAFDSEDNVFSSLVGLRFMWQLMPESDHSSHHLVHVPLGDSPLSDCSGFCGDLNIQTKLENSGVFSDLFVVKGIGIGHEMVSVHFLEPQFDNVTDKIVLTVAEAMSLDPPSPVLVLVGATVQYSLKVIRGNIPQVVPLPSPFHRWSSLNTSTAQVDVMTGLVHALKLGETNIIVEDTRVAGHVQMSSLNVVLPDYMSLYLLPLSISGDSIEGVKPTVPNARWYVISGRQYLIDLKVFSRGPDARAIYLTKNEDVKLYYDQPKHWKHFPIPEIIAVKYGCQYSRLLEATVGGVGKLSASLTYSTDHLEAKEVLKVVQEVMVCDPVRVKEEGSNICLSSFLLPWSPDIFQEAELNAVGGCANSPADYRWLSSENNILSVSATGVVQAKRPGKATVKVVSIFDDLNFYEVNIEVALPSSMLMLPDFPVETVVGSHLQAAVSMKAPNGAFFYRCDAFSPSIKWSTGSEYFIFVNSTIEESMKNERSNFGPACGQTYIKAASPGRAVLHATFFLRTNDGFSRQIMLKASAPIASFLPLTLHQAGDGNKFGGYWFGLEEELTHDGWESLNYLYLAPGSHLDVALAGGPERWKKEVEYIQTVEVLDELCALPKDGALVHEVRNSEGNGYTILCQVLGNFTLVFKRGNLVGDEHPQPAVAEAKLRLDCSFPHSIVVLADEPVNKLDIIQYAIQAERDPGCIRSLPRTVANGQTIRLSAVGISNSGNAFSNSSSVPLRWELNDCQELGSWNEAYNSQLTVSSWERYLRLENASGQCTVHAVVQNRFKYVSPLSELDASENILRDAIRLQVVSTLQVFPEFSLLFFNPGAQMNLSVVGGSCFLEVNVIDSRVVEVLQPAAGLQCSQLVLVPRGVGTAVVKVTDVGLSPSLKAVSTVKVAEVDWLKIIPGGGISVMEGGLISIDLLAGTDDGNIFESSQYAFMNIQVYIKDQIVDLVDGYNLTFGDGIVNASNFTIYGRSAGVTTLYVTSRQQSGREIYSGNITIEVYAPPVVQPSDIFLVPGASYMLTVKGGPRIGVFIEYTSTNDSAVAVHASVGQLSTIAPGNATVVATFYGKERAVLCQAHGIVRVGIPSAAILNVQSEKLAVGREMPIFPVLVEGDLFSFYEVCKNYKWTIDNEKVLGFHPSGHTNDNYKLQNLDLSNYEYEQEINLIKILSGRSGGRSKIALTFTCDFSSPSFLLQSRSYSASLLIRVVPDPPLAQGIPITWVLPPHYTTSDLLPPYSKSHITTDFQSQTGYVTYSLLGYSGKNVDQLHKGIISISGKSITTTESNNLACIQAKDHSTGRIEVASCVRVAEVSQIRFPRKLTFHLAVGAELELPLYFYDNLGNPFFEARDVFFDIETNFKDILAIDNVNQKNGSTVIKAMQHGRALVRVRFDGNPQKSDYVLVFVGAHINPQDPVLHPGSNLSFSVEGLNGQASGRWLSGDESVISVDSLSGEAVAIGKGTVSVTFQSSSLKLQTTVRVLNGDLISVGTPTDTITNIPVPPGGYKFSVKFSDHGLRGPSQNMDLPYECQVEPTFVGHAKPWKDLDTGDSYCLFFPYSPEHLMHTVPKLKNKRQDISISIHAKLRDANDVSSSASALFLGGFSILDMDKDSLQLNLTRNFNRSIITVVGNTDVSTHWLNRDLLTVRSLLKEGSGIGGRVQYEVEVLKTKPFKDKLTFTLPATGQRVEVHVNYEVGEEKAPTSDITLWAGITGLILLILSVLIFICFLDRPKSSRSSTALDVQNVAAPQTPDCPDRSNHAPQNERSPRTPQPFIDYVRRTIDETPYYTRQRRRFDPQNTY</sequence>
<evidence type="ECO:0000256" key="6">
    <source>
        <dbReference type="ARBA" id="ARBA00023136"/>
    </source>
</evidence>
<evidence type="ECO:0000256" key="8">
    <source>
        <dbReference type="ARBA" id="ARBA00023242"/>
    </source>
</evidence>
<dbReference type="InterPro" id="IPR055099">
    <property type="entry name" value="Ig_NUP210_7th"/>
</dbReference>
<dbReference type="RefSeq" id="XP_021857310.2">
    <property type="nucleotide sequence ID" value="XM_022001618.2"/>
</dbReference>
<organism evidence="13 14">
    <name type="scientific">Spinacia oleracea</name>
    <name type="common">Spinach</name>
    <dbReference type="NCBI Taxonomy" id="3562"/>
    <lineage>
        <taxon>Eukaryota</taxon>
        <taxon>Viridiplantae</taxon>
        <taxon>Streptophyta</taxon>
        <taxon>Embryophyta</taxon>
        <taxon>Tracheophyta</taxon>
        <taxon>Spermatophyta</taxon>
        <taxon>Magnoliopsida</taxon>
        <taxon>eudicotyledons</taxon>
        <taxon>Gunneridae</taxon>
        <taxon>Pentapetalae</taxon>
        <taxon>Caryophyllales</taxon>
        <taxon>Chenopodiaceae</taxon>
        <taxon>Chenopodioideae</taxon>
        <taxon>Anserineae</taxon>
        <taxon>Spinacia</taxon>
    </lineage>
</organism>
<dbReference type="PANTHER" id="PTHR23019">
    <property type="entry name" value="NUCLEAR PORE MEMBRANE GLYCOPROTEIN GP210-RELATED"/>
    <property type="match status" value="1"/>
</dbReference>
<evidence type="ECO:0000256" key="1">
    <source>
        <dbReference type="ARBA" id="ARBA00004590"/>
    </source>
</evidence>
<dbReference type="Pfam" id="PF24425">
    <property type="entry name" value="Ig_GP210_15th"/>
    <property type="match status" value="1"/>
</dbReference>
<dbReference type="InterPro" id="IPR003343">
    <property type="entry name" value="Big_2"/>
</dbReference>
<feature type="chain" id="PRO_5046843228" evidence="11">
    <location>
        <begin position="21"/>
        <end position="1936"/>
    </location>
</feature>
<evidence type="ECO:0000313" key="14">
    <source>
        <dbReference type="RefSeq" id="XP_021857310.2"/>
    </source>
</evidence>
<evidence type="ECO:0000256" key="3">
    <source>
        <dbReference type="ARBA" id="ARBA00022692"/>
    </source>
</evidence>
<feature type="domain" description="BIG2" evidence="12">
    <location>
        <begin position="1541"/>
        <end position="1614"/>
    </location>
</feature>
<evidence type="ECO:0000256" key="9">
    <source>
        <dbReference type="SAM" id="MobiDB-lite"/>
    </source>
</evidence>
<keyword evidence="13" id="KW-1185">Reference proteome</keyword>
<dbReference type="InterPro" id="IPR055096">
    <property type="entry name" value="Ig_NUP210_1st"/>
</dbReference>
<dbReference type="GeneID" id="110796558"/>
<keyword evidence="4 11" id="KW-0732">Signal</keyword>
<keyword evidence="3 10" id="KW-0812">Transmembrane</keyword>
<reference evidence="13" key="1">
    <citation type="journal article" date="2021" name="Nat. Commun.">
        <title>Genomic analyses provide insights into spinach domestication and the genetic basis of agronomic traits.</title>
        <authorList>
            <person name="Cai X."/>
            <person name="Sun X."/>
            <person name="Xu C."/>
            <person name="Sun H."/>
            <person name="Wang X."/>
            <person name="Ge C."/>
            <person name="Zhang Z."/>
            <person name="Wang Q."/>
            <person name="Fei Z."/>
            <person name="Jiao C."/>
            <person name="Wang Q."/>
        </authorList>
    </citation>
    <scope>NUCLEOTIDE SEQUENCE [LARGE SCALE GENOMIC DNA]</scope>
    <source>
        <strain evidence="13">cv. Varoflay</strain>
    </source>
</reference>
<reference evidence="14" key="2">
    <citation type="submission" date="2025-08" db="UniProtKB">
        <authorList>
            <consortium name="RefSeq"/>
        </authorList>
    </citation>
    <scope>IDENTIFICATION</scope>
    <source>
        <tissue evidence="14">Leaf</tissue>
    </source>
</reference>
<evidence type="ECO:0000259" key="12">
    <source>
        <dbReference type="SMART" id="SM00635"/>
    </source>
</evidence>
<dbReference type="Proteomes" id="UP000813463">
    <property type="component" value="Chromosome 3"/>
</dbReference>
<evidence type="ECO:0000256" key="10">
    <source>
        <dbReference type="SAM" id="Phobius"/>
    </source>
</evidence>
<evidence type="ECO:0000256" key="7">
    <source>
        <dbReference type="ARBA" id="ARBA00023180"/>
    </source>
</evidence>
<dbReference type="InterPro" id="IPR055094">
    <property type="entry name" value="NUP210_Ig15"/>
</dbReference>
<feature type="region of interest" description="Disordered" evidence="9">
    <location>
        <begin position="1874"/>
        <end position="1909"/>
    </location>
</feature>